<reference evidence="2 3" key="1">
    <citation type="journal article" date="2019" name="Int. J. Syst. Evol. Microbiol.">
        <title>The Global Catalogue of Microorganisms (GCM) 10K type strain sequencing project: providing services to taxonomists for standard genome sequencing and annotation.</title>
        <authorList>
            <consortium name="The Broad Institute Genomics Platform"/>
            <consortium name="The Broad Institute Genome Sequencing Center for Infectious Disease"/>
            <person name="Wu L."/>
            <person name="Ma J."/>
        </authorList>
    </citation>
    <scope>NUCLEOTIDE SEQUENCE [LARGE SCALE GENOMIC DNA]</scope>
    <source>
        <strain evidence="2 3">JCM 16083</strain>
    </source>
</reference>
<feature type="transmembrane region" description="Helical" evidence="1">
    <location>
        <begin position="110"/>
        <end position="129"/>
    </location>
</feature>
<feature type="transmembrane region" description="Helical" evidence="1">
    <location>
        <begin position="79"/>
        <end position="98"/>
    </location>
</feature>
<evidence type="ECO:0000313" key="2">
    <source>
        <dbReference type="EMBL" id="GAA0876104.1"/>
    </source>
</evidence>
<accession>A0ABN1MRX3</accession>
<feature type="transmembrane region" description="Helical" evidence="1">
    <location>
        <begin position="198"/>
        <end position="217"/>
    </location>
</feature>
<feature type="transmembrane region" description="Helical" evidence="1">
    <location>
        <begin position="141"/>
        <end position="160"/>
    </location>
</feature>
<sequence length="220" mass="25313">MKCSVCSHEITEKYCPECGQYNKGKRSTGLSVLEDFLGNIFSLEKSFFKNIFVILTQPGMLVSNYWNGFRGFYYSPGRYLTIASVFVLIHFLFARNFLGIHVTGTVSSHFAFLCFNIFLFAVSGFITYLRYKKNFSEHLILTIYMVSFWSMLFVPISILLNKLGGDETIEGVFLVIFYGLILVWISSPFTMSVWKRMLYIVLNAIVLLLLLFLLTYLTGN</sequence>
<organism evidence="2 3">
    <name type="scientific">Wandonia haliotis</name>
    <dbReference type="NCBI Taxonomy" id="574963"/>
    <lineage>
        <taxon>Bacteria</taxon>
        <taxon>Pseudomonadati</taxon>
        <taxon>Bacteroidota</taxon>
        <taxon>Flavobacteriia</taxon>
        <taxon>Flavobacteriales</taxon>
        <taxon>Crocinitomicaceae</taxon>
        <taxon>Wandonia</taxon>
    </lineage>
</organism>
<proteinExistence type="predicted"/>
<feature type="transmembrane region" description="Helical" evidence="1">
    <location>
        <begin position="172"/>
        <end position="191"/>
    </location>
</feature>
<name>A0ABN1MRX3_9FLAO</name>
<evidence type="ECO:0000313" key="3">
    <source>
        <dbReference type="Proteomes" id="UP001501126"/>
    </source>
</evidence>
<keyword evidence="1" id="KW-0472">Membrane</keyword>
<comment type="caution">
    <text evidence="2">The sequence shown here is derived from an EMBL/GenBank/DDBJ whole genome shotgun (WGS) entry which is preliminary data.</text>
</comment>
<dbReference type="RefSeq" id="WP_343788301.1">
    <property type="nucleotide sequence ID" value="NZ_BAAAFH010000022.1"/>
</dbReference>
<gene>
    <name evidence="2" type="ORF">GCM10009118_25140</name>
</gene>
<keyword evidence="1" id="KW-1133">Transmembrane helix</keyword>
<protein>
    <recommendedName>
        <fullName evidence="4">DUF3667 domain-containing protein</fullName>
    </recommendedName>
</protein>
<evidence type="ECO:0008006" key="4">
    <source>
        <dbReference type="Google" id="ProtNLM"/>
    </source>
</evidence>
<keyword evidence="1" id="KW-0812">Transmembrane</keyword>
<dbReference type="Proteomes" id="UP001501126">
    <property type="component" value="Unassembled WGS sequence"/>
</dbReference>
<evidence type="ECO:0000256" key="1">
    <source>
        <dbReference type="SAM" id="Phobius"/>
    </source>
</evidence>
<dbReference type="EMBL" id="BAAAFH010000022">
    <property type="protein sequence ID" value="GAA0876104.1"/>
    <property type="molecule type" value="Genomic_DNA"/>
</dbReference>
<keyword evidence="3" id="KW-1185">Reference proteome</keyword>